<organism evidence="2 3">
    <name type="scientific">Brachybacterium paraconglomeratum</name>
    <dbReference type="NCBI Taxonomy" id="173362"/>
    <lineage>
        <taxon>Bacteria</taxon>
        <taxon>Bacillati</taxon>
        <taxon>Actinomycetota</taxon>
        <taxon>Actinomycetes</taxon>
        <taxon>Micrococcales</taxon>
        <taxon>Dermabacteraceae</taxon>
        <taxon>Brachybacterium</taxon>
    </lineage>
</organism>
<dbReference type="AlphaFoldDB" id="A0A921KR14"/>
<dbReference type="Proteomes" id="UP000775129">
    <property type="component" value="Unassembled WGS sequence"/>
</dbReference>
<proteinExistence type="predicted"/>
<accession>A0A921KR14</accession>
<feature type="region of interest" description="Disordered" evidence="1">
    <location>
        <begin position="1"/>
        <end position="25"/>
    </location>
</feature>
<evidence type="ECO:0000313" key="3">
    <source>
        <dbReference type="Proteomes" id="UP000775129"/>
    </source>
</evidence>
<reference evidence="2" key="1">
    <citation type="journal article" date="2021" name="PeerJ">
        <title>Extensive microbial diversity within the chicken gut microbiome revealed by metagenomics and culture.</title>
        <authorList>
            <person name="Gilroy R."/>
            <person name="Ravi A."/>
            <person name="Getino M."/>
            <person name="Pursley I."/>
            <person name="Horton D.L."/>
            <person name="Alikhan N.F."/>
            <person name="Baker D."/>
            <person name="Gharbi K."/>
            <person name="Hall N."/>
            <person name="Watson M."/>
            <person name="Adriaenssens E.M."/>
            <person name="Foster-Nyarko E."/>
            <person name="Jarju S."/>
            <person name="Secka A."/>
            <person name="Antonio M."/>
            <person name="Oren A."/>
            <person name="Chaudhuri R.R."/>
            <person name="La Ragione R."/>
            <person name="Hildebrand F."/>
            <person name="Pallen M.J."/>
        </authorList>
    </citation>
    <scope>NUCLEOTIDE SEQUENCE</scope>
    <source>
        <strain evidence="2">1647</strain>
    </source>
</reference>
<sequence>MTDSPRGTIHSVRPSIPGAFPPLPERGGERLDISLGYVAPGRSGLRARIYTGPAGVEGSATVEHEDLYVGDRFSSRAWRFEVLRLSLEKGAELRLLPEGDDD</sequence>
<name>A0A921KR14_9MICO</name>
<evidence type="ECO:0000313" key="2">
    <source>
        <dbReference type="EMBL" id="HJF50227.1"/>
    </source>
</evidence>
<reference evidence="2" key="2">
    <citation type="submission" date="2021-09" db="EMBL/GenBank/DDBJ databases">
        <authorList>
            <person name="Gilroy R."/>
        </authorList>
    </citation>
    <scope>NUCLEOTIDE SEQUENCE</scope>
    <source>
        <strain evidence="2">1647</strain>
    </source>
</reference>
<gene>
    <name evidence="2" type="ORF">K8W24_10600</name>
</gene>
<evidence type="ECO:0000256" key="1">
    <source>
        <dbReference type="SAM" id="MobiDB-lite"/>
    </source>
</evidence>
<comment type="caution">
    <text evidence="2">The sequence shown here is derived from an EMBL/GenBank/DDBJ whole genome shotgun (WGS) entry which is preliminary data.</text>
</comment>
<dbReference type="RefSeq" id="WP_010550578.1">
    <property type="nucleotide sequence ID" value="NZ_JBCLTI010000007.1"/>
</dbReference>
<protein>
    <submittedName>
        <fullName evidence="2">Uncharacterized protein</fullName>
    </submittedName>
</protein>
<dbReference type="EMBL" id="DYWO01000316">
    <property type="protein sequence ID" value="HJF50227.1"/>
    <property type="molecule type" value="Genomic_DNA"/>
</dbReference>